<accession>A0A674ENK2</accession>
<proteinExistence type="predicted"/>
<reference evidence="4" key="1">
    <citation type="submission" date="2025-08" db="UniProtKB">
        <authorList>
            <consortium name="Ensembl"/>
        </authorList>
    </citation>
    <scope>IDENTIFICATION</scope>
</reference>
<dbReference type="InParanoid" id="A0A674ENK2"/>
<evidence type="ECO:0000259" key="2">
    <source>
        <dbReference type="Pfam" id="PF17790"/>
    </source>
</evidence>
<sequence length="312" mass="35625">HSFQLLKYYSAVCMFILLAPNILRTDSEESIYLESHGLDSPVTITITVHNYPERRYRLLQDTVTLGPANSYHTLKIIKLPSEHLDKGNEESSRNQYVYVKAEFGGYHVAEQVVMVSFHSGYIFIQTDKPLYKPGDTGEGDEGERERGREKNSDGVVVKQISRTRANNGIFADTHVLPDIVKNIMNEGTWKIIAKFDNWQQNKFSSEFEVKKYVLPAFNVTLTPKKPFLSLDDTELVVEITARYLYGEDVQGTAYVMFGVEVNKEKRRLPSVKQVTNVSTGSTLHYEVYNNMLTEIHPQTITVSTPNRAYNQL</sequence>
<dbReference type="Gene3D" id="2.60.40.1940">
    <property type="match status" value="1"/>
</dbReference>
<dbReference type="InterPro" id="IPR041555">
    <property type="entry name" value="MG3"/>
</dbReference>
<dbReference type="InterPro" id="IPR050473">
    <property type="entry name" value="A2M/Complement_sys"/>
</dbReference>
<dbReference type="Pfam" id="PF17791">
    <property type="entry name" value="MG3"/>
    <property type="match status" value="1"/>
</dbReference>
<feature type="compositionally biased region" description="Basic and acidic residues" evidence="1">
    <location>
        <begin position="143"/>
        <end position="152"/>
    </location>
</feature>
<dbReference type="InterPro" id="IPR041425">
    <property type="entry name" value="C3/4/5_MG1"/>
</dbReference>
<evidence type="ECO:0000259" key="3">
    <source>
        <dbReference type="Pfam" id="PF17791"/>
    </source>
</evidence>
<feature type="domain" description="Complement C3/4/5 macroglobulin" evidence="2">
    <location>
        <begin position="14"/>
        <end position="116"/>
    </location>
</feature>
<dbReference type="Pfam" id="PF17790">
    <property type="entry name" value="MG1"/>
    <property type="match status" value="1"/>
</dbReference>
<protein>
    <recommendedName>
        <fullName evidence="6">Macroglobulin domain-containing protein</fullName>
    </recommendedName>
</protein>
<dbReference type="Proteomes" id="UP000472277">
    <property type="component" value="Chromosome 14"/>
</dbReference>
<organism evidence="4 5">
    <name type="scientific">Salmo trutta</name>
    <name type="common">Brown trout</name>
    <dbReference type="NCBI Taxonomy" id="8032"/>
    <lineage>
        <taxon>Eukaryota</taxon>
        <taxon>Metazoa</taxon>
        <taxon>Chordata</taxon>
        <taxon>Craniata</taxon>
        <taxon>Vertebrata</taxon>
        <taxon>Euteleostomi</taxon>
        <taxon>Actinopterygii</taxon>
        <taxon>Neopterygii</taxon>
        <taxon>Teleostei</taxon>
        <taxon>Protacanthopterygii</taxon>
        <taxon>Salmoniformes</taxon>
        <taxon>Salmonidae</taxon>
        <taxon>Salmoninae</taxon>
        <taxon>Salmo</taxon>
    </lineage>
</organism>
<name>A0A674ENK2_SALTR</name>
<evidence type="ECO:0000256" key="1">
    <source>
        <dbReference type="SAM" id="MobiDB-lite"/>
    </source>
</evidence>
<dbReference type="Gene3D" id="2.60.40.1930">
    <property type="match status" value="2"/>
</dbReference>
<evidence type="ECO:0000313" key="4">
    <source>
        <dbReference type="Ensembl" id="ENSSTUP00000109287.1"/>
    </source>
</evidence>
<keyword evidence="5" id="KW-1185">Reference proteome</keyword>
<dbReference type="GeneTree" id="ENSGT00940000154063"/>
<dbReference type="AlphaFoldDB" id="A0A674ENK2"/>
<reference evidence="4" key="2">
    <citation type="submission" date="2025-09" db="UniProtKB">
        <authorList>
            <consortium name="Ensembl"/>
        </authorList>
    </citation>
    <scope>IDENTIFICATION</scope>
</reference>
<feature type="region of interest" description="Disordered" evidence="1">
    <location>
        <begin position="132"/>
        <end position="154"/>
    </location>
</feature>
<dbReference type="Ensembl" id="ENSSTUT00000117036.1">
    <property type="protein sequence ID" value="ENSSTUP00000109287.1"/>
    <property type="gene ID" value="ENSSTUG00000048542.1"/>
</dbReference>
<evidence type="ECO:0008006" key="6">
    <source>
        <dbReference type="Google" id="ProtNLM"/>
    </source>
</evidence>
<dbReference type="PANTHER" id="PTHR11412">
    <property type="entry name" value="MACROGLOBULIN / COMPLEMENT"/>
    <property type="match status" value="1"/>
</dbReference>
<dbReference type="OMA" id="CCELANK"/>
<evidence type="ECO:0000313" key="5">
    <source>
        <dbReference type="Proteomes" id="UP000472277"/>
    </source>
</evidence>
<feature type="domain" description="Macroglobulin" evidence="3">
    <location>
        <begin position="211"/>
        <end position="276"/>
    </location>
</feature>
<dbReference type="PANTHER" id="PTHR11412:SF167">
    <property type="entry name" value="COMPLEMENT COMPONENT C3B, TANDEM DUPLICATE 1 ISOFORM X1-RELATED"/>
    <property type="match status" value="1"/>
</dbReference>